<name>A0ABS3VPT4_MICEH</name>
<organism evidence="2 3">
    <name type="scientific">Micromonospora echinofusca</name>
    <dbReference type="NCBI Taxonomy" id="47858"/>
    <lineage>
        <taxon>Bacteria</taxon>
        <taxon>Bacillati</taxon>
        <taxon>Actinomycetota</taxon>
        <taxon>Actinomycetes</taxon>
        <taxon>Micromonosporales</taxon>
        <taxon>Micromonosporaceae</taxon>
        <taxon>Micromonospora</taxon>
    </lineage>
</organism>
<dbReference type="Proteomes" id="UP000823521">
    <property type="component" value="Unassembled WGS sequence"/>
</dbReference>
<protein>
    <recommendedName>
        <fullName evidence="4">Lysyl oxidase</fullName>
    </recommendedName>
</protein>
<dbReference type="Pfam" id="PF01186">
    <property type="entry name" value="Lysyl_oxidase"/>
    <property type="match status" value="1"/>
</dbReference>
<dbReference type="EMBL" id="WVUH01000065">
    <property type="protein sequence ID" value="MBO4206403.1"/>
    <property type="molecule type" value="Genomic_DNA"/>
</dbReference>
<keyword evidence="1" id="KW-0732">Signal</keyword>
<keyword evidence="3" id="KW-1185">Reference proteome</keyword>
<evidence type="ECO:0000313" key="2">
    <source>
        <dbReference type="EMBL" id="MBO4206403.1"/>
    </source>
</evidence>
<evidence type="ECO:0008006" key="4">
    <source>
        <dbReference type="Google" id="ProtNLM"/>
    </source>
</evidence>
<feature type="chain" id="PRO_5045874910" description="Lysyl oxidase" evidence="1">
    <location>
        <begin position="42"/>
        <end position="442"/>
    </location>
</feature>
<feature type="signal peptide" evidence="1">
    <location>
        <begin position="1"/>
        <end position="41"/>
    </location>
</feature>
<sequence>MRIRESRTSSKIRARWRGRTSLLSVVALAATAVAVPQSAQGADPAVVAVTSDGPATYWTGTVRSTGPTRPQVPECRTVHCDRLRLRVDLPAGTWDRPGGLQVAIRWDGATEGGLGLFVYRGDALVATSTAGVGAAQSVIVPSAANGRYDVYVSYGVTFGAVDPDPAIAYEGLAEVEYRPAVEPVREMLPDLRSLPQQNVTYDNPGTIFDDVAQPGQSCFDSERAEQGARQCLRFDQVLENTGTGPVELAFDRQTGSYQDEDVVQRLHRSDGSHTDLPAGQVEFHPVHSHYHFKGFAQSELWLTDGAGNLVGTTPAAVADKVSFCIADTDLVGWGSKGDAALSYPAPACLDPKRVEGGTEYFDMGMSPGWADRYNWYLPDQMIDTHGLADGTYVLFTTVDPDSKLRESREDNNCSSVVVVLSGLATDQPYAELLGTGPACPRF</sequence>
<comment type="caution">
    <text evidence="2">The sequence shown here is derived from an EMBL/GenBank/DDBJ whole genome shotgun (WGS) entry which is preliminary data.</text>
</comment>
<evidence type="ECO:0000256" key="1">
    <source>
        <dbReference type="SAM" id="SignalP"/>
    </source>
</evidence>
<dbReference type="RefSeq" id="WP_208813301.1">
    <property type="nucleotide sequence ID" value="NZ_WVUH01000065.1"/>
</dbReference>
<accession>A0ABS3VPT4</accession>
<gene>
    <name evidence="2" type="ORF">GSF22_10345</name>
</gene>
<evidence type="ECO:0000313" key="3">
    <source>
        <dbReference type="Proteomes" id="UP000823521"/>
    </source>
</evidence>
<dbReference type="InterPro" id="IPR001695">
    <property type="entry name" value="Lysyl_oxidase"/>
</dbReference>
<reference evidence="2 3" key="1">
    <citation type="submission" date="2019-12" db="EMBL/GenBank/DDBJ databases">
        <title>Whole genome sequencing of endophytic Actinobacterium Micromonospora sp. MPMI6T.</title>
        <authorList>
            <person name="Evv R."/>
            <person name="Podile A.R."/>
        </authorList>
    </citation>
    <scope>NUCLEOTIDE SEQUENCE [LARGE SCALE GENOMIC DNA]</scope>
    <source>
        <strain evidence="2 3">MPMI6</strain>
    </source>
</reference>
<proteinExistence type="predicted"/>